<evidence type="ECO:0000256" key="4">
    <source>
        <dbReference type="ARBA" id="ARBA00012219"/>
    </source>
</evidence>
<dbReference type="InterPro" id="IPR014729">
    <property type="entry name" value="Rossmann-like_a/b/a_fold"/>
</dbReference>
<proteinExistence type="inferred from homology"/>
<reference evidence="14 15" key="2">
    <citation type="journal article" date="2012" name="Stand. Genomic Sci.">
        <title>Genome sequence of the moderately thermophilic, amino-acid-degrading and sulfur-reducing bacterium Thermovirga lienii type strain (Cas60314(T)).</title>
        <authorList>
            <person name="Goker M."/>
            <person name="Saunders E."/>
            <person name="Lapidus A."/>
            <person name="Nolan M."/>
            <person name="Lucas S."/>
            <person name="Hammon N."/>
            <person name="Deshpande S."/>
            <person name="Cheng J.F."/>
            <person name="Han C."/>
            <person name="Tapia R."/>
            <person name="Goodwin L.A."/>
            <person name="Pitluck S."/>
            <person name="Liolios K."/>
            <person name="Mavromatis K."/>
            <person name="Pagani I."/>
            <person name="Ivanova N."/>
            <person name="Mikhailova N."/>
            <person name="Pati A."/>
            <person name="Chen A."/>
            <person name="Palaniappan K."/>
            <person name="Land M."/>
            <person name="Chang Y.J."/>
            <person name="Jeffries C.D."/>
            <person name="Brambilla E.M."/>
            <person name="Rohde M."/>
            <person name="Spring S."/>
            <person name="Detter J.C."/>
            <person name="Woyke T."/>
            <person name="Bristow J."/>
            <person name="Eisen J.A."/>
            <person name="Markowitz V."/>
            <person name="Hugenholtz P."/>
            <person name="Kyrpides N.C."/>
            <person name="Klenk H.P."/>
        </authorList>
    </citation>
    <scope>NUCLEOTIDE SEQUENCE [LARGE SCALE GENOMIC DNA]</scope>
    <source>
        <strain evidence="15">ATCC BAA-1197 / DSM 17291 / Cas60314</strain>
    </source>
</reference>
<dbReference type="KEGG" id="tli:Tlie_1244"/>
<evidence type="ECO:0000256" key="8">
    <source>
        <dbReference type="ARBA" id="ARBA00022655"/>
    </source>
</evidence>
<dbReference type="GO" id="GO:0004592">
    <property type="term" value="F:pantoate-beta-alanine ligase activity"/>
    <property type="evidence" value="ECO:0007669"/>
    <property type="project" value="UniProtKB-UniRule"/>
</dbReference>
<feature type="binding site" evidence="13">
    <location>
        <begin position="147"/>
        <end position="150"/>
    </location>
    <ligand>
        <name>ATP</name>
        <dbReference type="ChEBI" id="CHEBI:30616"/>
    </ligand>
</feature>
<evidence type="ECO:0000313" key="15">
    <source>
        <dbReference type="Proteomes" id="UP000005868"/>
    </source>
</evidence>
<feature type="binding site" evidence="13">
    <location>
        <begin position="30"/>
        <end position="37"/>
    </location>
    <ligand>
        <name>ATP</name>
        <dbReference type="ChEBI" id="CHEBI:30616"/>
    </ligand>
</feature>
<dbReference type="eggNOG" id="COG0414">
    <property type="taxonomic scope" value="Bacteria"/>
</dbReference>
<dbReference type="Proteomes" id="UP000005868">
    <property type="component" value="Chromosome"/>
</dbReference>
<evidence type="ECO:0000256" key="7">
    <source>
        <dbReference type="ARBA" id="ARBA00022598"/>
    </source>
</evidence>
<evidence type="ECO:0000256" key="11">
    <source>
        <dbReference type="ARBA" id="ARBA00048258"/>
    </source>
</evidence>
<keyword evidence="10 13" id="KW-0067">ATP-binding</keyword>
<protein>
    <recommendedName>
        <fullName evidence="5 13">Pantothenate synthetase</fullName>
        <shortName evidence="13">PS</shortName>
        <ecNumber evidence="4 13">6.3.2.1</ecNumber>
    </recommendedName>
    <alternativeName>
        <fullName evidence="13">Pantoate--beta-alanine ligase</fullName>
    </alternativeName>
    <alternativeName>
        <fullName evidence="13">Pantoate-activating enzyme</fullName>
    </alternativeName>
</protein>
<comment type="function">
    <text evidence="12 13">Catalyzes the condensation of pantoate with beta-alanine in an ATP-dependent reaction via a pantoyl-adenylate intermediate.</text>
</comment>
<dbReference type="Gene3D" id="3.30.1300.10">
    <property type="entry name" value="Pantoate-beta-alanine ligase, C-terminal domain"/>
    <property type="match status" value="1"/>
</dbReference>
<dbReference type="UniPathway" id="UPA00028">
    <property type="reaction ID" value="UER00005"/>
</dbReference>
<keyword evidence="7 13" id="KW-0436">Ligase</keyword>
<keyword evidence="6 13" id="KW-0963">Cytoplasm</keyword>
<dbReference type="AlphaFoldDB" id="G7V5R5"/>
<dbReference type="Pfam" id="PF02569">
    <property type="entry name" value="Pantoate_ligase"/>
    <property type="match status" value="1"/>
</dbReference>
<dbReference type="NCBIfam" id="TIGR00018">
    <property type="entry name" value="panC"/>
    <property type="match status" value="1"/>
</dbReference>
<organism evidence="14 15">
    <name type="scientific">Thermovirga lienii (strain ATCC BAA-1197 / DSM 17291 / Cas60314)</name>
    <dbReference type="NCBI Taxonomy" id="580340"/>
    <lineage>
        <taxon>Bacteria</taxon>
        <taxon>Thermotogati</taxon>
        <taxon>Synergistota</taxon>
        <taxon>Synergistia</taxon>
        <taxon>Synergistales</taxon>
        <taxon>Thermovirgaceae</taxon>
        <taxon>Thermovirga</taxon>
    </lineage>
</organism>
<dbReference type="InterPro" id="IPR042176">
    <property type="entry name" value="Pantoate_ligase_C"/>
</dbReference>
<gene>
    <name evidence="13" type="primary">panC</name>
    <name evidence="14" type="ordered locus">Tlie_1244</name>
</gene>
<dbReference type="OrthoDB" id="9773087at2"/>
<feature type="binding site" evidence="13">
    <location>
        <position position="61"/>
    </location>
    <ligand>
        <name>beta-alanine</name>
        <dbReference type="ChEBI" id="CHEBI:57966"/>
    </ligand>
</feature>
<feature type="binding site" evidence="13">
    <location>
        <position position="61"/>
    </location>
    <ligand>
        <name>(R)-pantoate</name>
        <dbReference type="ChEBI" id="CHEBI:15980"/>
    </ligand>
</feature>
<dbReference type="GO" id="GO:0005524">
    <property type="term" value="F:ATP binding"/>
    <property type="evidence" value="ECO:0007669"/>
    <property type="project" value="UniProtKB-KW"/>
</dbReference>
<feature type="binding site" evidence="13">
    <location>
        <begin position="184"/>
        <end position="187"/>
    </location>
    <ligand>
        <name>ATP</name>
        <dbReference type="ChEBI" id="CHEBI:30616"/>
    </ligand>
</feature>
<reference evidence="15" key="1">
    <citation type="submission" date="2011-10" db="EMBL/GenBank/DDBJ databases">
        <title>The complete genome of chromosome of Thermovirga lienii DSM 17291.</title>
        <authorList>
            <consortium name="US DOE Joint Genome Institute (JGI-PGF)"/>
            <person name="Lucas S."/>
            <person name="Copeland A."/>
            <person name="Lapidus A."/>
            <person name="Glavina del Rio T."/>
            <person name="Dalin E."/>
            <person name="Tice H."/>
            <person name="Bruce D."/>
            <person name="Goodwin L."/>
            <person name="Pitluck S."/>
            <person name="Peters L."/>
            <person name="Mikhailova N."/>
            <person name="Saunders E."/>
            <person name="Kyrpides N."/>
            <person name="Mavromatis K."/>
            <person name="Ivanova N."/>
            <person name="Last F.I."/>
            <person name="Brettin T."/>
            <person name="Detter J.C."/>
            <person name="Han C."/>
            <person name="Larimer F."/>
            <person name="Land M."/>
            <person name="Hauser L."/>
            <person name="Markowitz V."/>
            <person name="Cheng J.-F."/>
            <person name="Hugenholtz P."/>
            <person name="Woyke T."/>
            <person name="Wu D."/>
            <person name="Spring S."/>
            <person name="Schroeder M."/>
            <person name="Brambilla E.-M."/>
            <person name="Klenk H.-P."/>
            <person name="Eisen J.A."/>
        </authorList>
    </citation>
    <scope>NUCLEOTIDE SEQUENCE [LARGE SCALE GENOMIC DNA]</scope>
    <source>
        <strain evidence="15">ATCC BAA-1197 / DSM 17291 / Cas60314</strain>
    </source>
</reference>
<evidence type="ECO:0000256" key="12">
    <source>
        <dbReference type="ARBA" id="ARBA00055042"/>
    </source>
</evidence>
<comment type="subcellular location">
    <subcellularLocation>
        <location evidence="1 13">Cytoplasm</location>
    </subcellularLocation>
</comment>
<dbReference type="InterPro" id="IPR003721">
    <property type="entry name" value="Pantoate_ligase"/>
</dbReference>
<dbReference type="PANTHER" id="PTHR21299">
    <property type="entry name" value="CYTIDYLATE KINASE/PANTOATE-BETA-ALANINE LIGASE"/>
    <property type="match status" value="1"/>
</dbReference>
<evidence type="ECO:0000256" key="1">
    <source>
        <dbReference type="ARBA" id="ARBA00004496"/>
    </source>
</evidence>
<dbReference type="PANTHER" id="PTHR21299:SF1">
    <property type="entry name" value="PANTOATE--BETA-ALANINE LIGASE"/>
    <property type="match status" value="1"/>
</dbReference>
<keyword evidence="8 13" id="KW-0566">Pantothenate biosynthesis</keyword>
<evidence type="ECO:0000313" key="14">
    <source>
        <dbReference type="EMBL" id="AER66975.1"/>
    </source>
</evidence>
<keyword evidence="15" id="KW-1185">Reference proteome</keyword>
<dbReference type="GO" id="GO:0015940">
    <property type="term" value="P:pantothenate biosynthetic process"/>
    <property type="evidence" value="ECO:0007669"/>
    <property type="project" value="UniProtKB-UniRule"/>
</dbReference>
<keyword evidence="9 13" id="KW-0547">Nucleotide-binding</keyword>
<evidence type="ECO:0000256" key="5">
    <source>
        <dbReference type="ARBA" id="ARBA00014155"/>
    </source>
</evidence>
<dbReference type="STRING" id="580340.Tlie_1244"/>
<dbReference type="FunFam" id="3.30.1300.10:FF:000001">
    <property type="entry name" value="Pantothenate synthetase"/>
    <property type="match status" value="1"/>
</dbReference>
<dbReference type="EMBL" id="CP003096">
    <property type="protein sequence ID" value="AER66975.1"/>
    <property type="molecule type" value="Genomic_DNA"/>
</dbReference>
<comment type="miscellaneous">
    <text evidence="13">The reaction proceeds by a bi uni uni bi ping pong mechanism.</text>
</comment>
<dbReference type="CDD" id="cd00560">
    <property type="entry name" value="PanC"/>
    <property type="match status" value="1"/>
</dbReference>
<feature type="active site" description="Proton donor" evidence="13">
    <location>
        <position position="37"/>
    </location>
</feature>
<evidence type="ECO:0000256" key="10">
    <source>
        <dbReference type="ARBA" id="ARBA00022840"/>
    </source>
</evidence>
<feature type="binding site" evidence="13">
    <location>
        <position position="176"/>
    </location>
    <ligand>
        <name>ATP</name>
        <dbReference type="ChEBI" id="CHEBI:30616"/>
    </ligand>
</feature>
<comment type="catalytic activity">
    <reaction evidence="11 13">
        <text>(R)-pantoate + beta-alanine + ATP = (R)-pantothenate + AMP + diphosphate + H(+)</text>
        <dbReference type="Rhea" id="RHEA:10912"/>
        <dbReference type="ChEBI" id="CHEBI:15378"/>
        <dbReference type="ChEBI" id="CHEBI:15980"/>
        <dbReference type="ChEBI" id="CHEBI:29032"/>
        <dbReference type="ChEBI" id="CHEBI:30616"/>
        <dbReference type="ChEBI" id="CHEBI:33019"/>
        <dbReference type="ChEBI" id="CHEBI:57966"/>
        <dbReference type="ChEBI" id="CHEBI:456215"/>
        <dbReference type="EC" id="6.3.2.1"/>
    </reaction>
</comment>
<evidence type="ECO:0000256" key="13">
    <source>
        <dbReference type="HAMAP-Rule" id="MF_00158"/>
    </source>
</evidence>
<dbReference type="GO" id="GO:0005829">
    <property type="term" value="C:cytosol"/>
    <property type="evidence" value="ECO:0007669"/>
    <property type="project" value="TreeGrafter"/>
</dbReference>
<dbReference type="EC" id="6.3.2.1" evidence="4 13"/>
<sequence length="281" mass="32028">MKIIKEPSEVREYIRQKGLNREEIGFVPTMGYLHEGHLSLVRRCKQENSFCVVSIFVNPLQFGPSEDLAAYPRDFDRDSALLEKEGVDLLFAPREEDMYYPDFSTVVKENKLSRYMCGAFRPGHFDGVCTVVLKLFNIVQPGRAYFGQKDYQQLQVLKRMVRDLNVPVEVIGCPIVRDHDGLALSSRNVYLTEEQRKEALKIPKALEEAERLFKSGVKDVKALEAKVREILSEGDGLKVQYVEIRDAENLEEVNEIKGKVVIAVAAYVGKARLIDNKILES</sequence>
<comment type="subunit">
    <text evidence="13">Homodimer.</text>
</comment>
<evidence type="ECO:0000256" key="9">
    <source>
        <dbReference type="ARBA" id="ARBA00022741"/>
    </source>
</evidence>
<evidence type="ECO:0000256" key="2">
    <source>
        <dbReference type="ARBA" id="ARBA00004990"/>
    </source>
</evidence>
<dbReference type="HAMAP" id="MF_00158">
    <property type="entry name" value="PanC"/>
    <property type="match status" value="1"/>
</dbReference>
<evidence type="ECO:0000256" key="6">
    <source>
        <dbReference type="ARBA" id="ARBA00022490"/>
    </source>
</evidence>
<dbReference type="SUPFAM" id="SSF52374">
    <property type="entry name" value="Nucleotidylyl transferase"/>
    <property type="match status" value="1"/>
</dbReference>
<feature type="binding site" evidence="13">
    <location>
        <position position="153"/>
    </location>
    <ligand>
        <name>(R)-pantoate</name>
        <dbReference type="ChEBI" id="CHEBI:15980"/>
    </ligand>
</feature>
<accession>G7V5R5</accession>
<name>G7V5R5_THELD</name>
<evidence type="ECO:0000256" key="3">
    <source>
        <dbReference type="ARBA" id="ARBA00009256"/>
    </source>
</evidence>
<dbReference type="Gene3D" id="3.40.50.620">
    <property type="entry name" value="HUPs"/>
    <property type="match status" value="1"/>
</dbReference>
<dbReference type="FunFam" id="3.40.50.620:FF:000114">
    <property type="entry name" value="Pantothenate synthetase"/>
    <property type="match status" value="1"/>
</dbReference>
<comment type="pathway">
    <text evidence="2 13">Cofactor biosynthesis; (R)-pantothenate biosynthesis; (R)-pantothenate from (R)-pantoate and beta-alanine: step 1/1.</text>
</comment>
<comment type="similarity">
    <text evidence="3 13">Belongs to the pantothenate synthetase family.</text>
</comment>
<dbReference type="HOGENOM" id="CLU_047148_0_0_0"/>